<accession>A0A0H2M1M9</accession>
<comment type="cofactor">
    <cofactor evidence="1">
        <name>pyridoxal 5'-phosphate</name>
        <dbReference type="ChEBI" id="CHEBI:597326"/>
    </cofactor>
</comment>
<dbReference type="AlphaFoldDB" id="A0A0H2M1M9"/>
<evidence type="ECO:0000256" key="5">
    <source>
        <dbReference type="ARBA" id="ARBA00023239"/>
    </source>
</evidence>
<evidence type="ECO:0000256" key="4">
    <source>
        <dbReference type="ARBA" id="ARBA00022898"/>
    </source>
</evidence>
<dbReference type="FunFam" id="3.40.640.10:FF:000030">
    <property type="entry name" value="Low-specificity L-threonine aldolase"/>
    <property type="match status" value="1"/>
</dbReference>
<dbReference type="SUPFAM" id="SSF53383">
    <property type="entry name" value="PLP-dependent transferases"/>
    <property type="match status" value="1"/>
</dbReference>
<keyword evidence="5 8" id="KW-0456">Lyase</keyword>
<reference evidence="8 9" key="1">
    <citation type="submission" date="2015-03" db="EMBL/GenBank/DDBJ databases">
        <title>Genome sequence of Variovorax paradoxus TBEA6.</title>
        <authorList>
            <person name="Poehlein A."/>
            <person name="Schuldes J."/>
            <person name="Wuebbeler J.H."/>
            <person name="Hiessl S."/>
            <person name="Steinbuechel A."/>
            <person name="Daniel R."/>
        </authorList>
    </citation>
    <scope>NUCLEOTIDE SEQUENCE [LARGE SCALE GENOMIC DNA]</scope>
    <source>
        <strain evidence="8 9">TBEA6</strain>
    </source>
</reference>
<gene>
    <name evidence="8" type="primary">ltaA</name>
    <name evidence="8" type="ORF">VPARA_30220</name>
</gene>
<dbReference type="PANTHER" id="PTHR48097">
    <property type="entry name" value="L-THREONINE ALDOLASE-RELATED"/>
    <property type="match status" value="1"/>
</dbReference>
<dbReference type="InterPro" id="IPR015421">
    <property type="entry name" value="PyrdxlP-dep_Trfase_major"/>
</dbReference>
<evidence type="ECO:0000256" key="2">
    <source>
        <dbReference type="ARBA" id="ARBA00006966"/>
    </source>
</evidence>
<dbReference type="EMBL" id="JZWI01000014">
    <property type="protein sequence ID" value="KLN55986.1"/>
    <property type="molecule type" value="Genomic_DNA"/>
</dbReference>
<evidence type="ECO:0000313" key="8">
    <source>
        <dbReference type="EMBL" id="KLN55986.1"/>
    </source>
</evidence>
<evidence type="ECO:0000259" key="7">
    <source>
        <dbReference type="Pfam" id="PF01212"/>
    </source>
</evidence>
<evidence type="ECO:0000256" key="1">
    <source>
        <dbReference type="ARBA" id="ARBA00001933"/>
    </source>
</evidence>
<dbReference type="GO" id="GO:0005829">
    <property type="term" value="C:cytosol"/>
    <property type="evidence" value="ECO:0007669"/>
    <property type="project" value="TreeGrafter"/>
</dbReference>
<sequence>MPDRTLHIAAAGLPRSPCAAGAVVDLRSDTVTLPTPSMYGRMQTAALGDDGLDGDPTVRALEALVARTLGKEAGLYVPTATMGNLLAVLSQADRRSQVVLEESAHMFVSERGGAAFSGVTYIGIPGVAGAMDLESLALVLKSSSELRTDLVCMETTHGNAGGAVLPLDHMRAVWKASSDAGVRVHLDGARLFNAAVALNVDPAAIACYADTVALCLSKGLSAPAGAVLAGPSATMTSARRLRKMLGGTQRQIGVIAAAGLDALETMPGRLAQDHALASRLSEALRAVLPDGVSISTPPTNIVFVDLPEAAPDSLAWAEALKECGVLVRPWGPRRIRLVTHRHIDAACVDAAATGFRRAAQSLLA</sequence>
<keyword evidence="4" id="KW-0663">Pyridoxal phosphate</keyword>
<comment type="caution">
    <text evidence="8">The sequence shown here is derived from an EMBL/GenBank/DDBJ whole genome shotgun (WGS) entry which is preliminary data.</text>
</comment>
<dbReference type="Pfam" id="PF01212">
    <property type="entry name" value="Beta_elim_lyase"/>
    <property type="match status" value="1"/>
</dbReference>
<evidence type="ECO:0000256" key="6">
    <source>
        <dbReference type="PIRSR" id="PIRSR017617-1"/>
    </source>
</evidence>
<protein>
    <submittedName>
        <fullName evidence="8">L-allo-threonine aldolase</fullName>
        <ecNumber evidence="8">4.1.2.49</ecNumber>
    </submittedName>
</protein>
<comment type="similarity">
    <text evidence="2">Belongs to the threonine aldolase family.</text>
</comment>
<evidence type="ECO:0000256" key="3">
    <source>
        <dbReference type="ARBA" id="ARBA00011881"/>
    </source>
</evidence>
<feature type="domain" description="Aromatic amino acid beta-eliminating lyase/threonine aldolase" evidence="7">
    <location>
        <begin position="25"/>
        <end position="306"/>
    </location>
</feature>
<dbReference type="InterPro" id="IPR023603">
    <property type="entry name" value="Low_specificity_L-TA-like"/>
</dbReference>
<dbReference type="Proteomes" id="UP000035170">
    <property type="component" value="Unassembled WGS sequence"/>
</dbReference>
<dbReference type="InterPro" id="IPR001597">
    <property type="entry name" value="ArAA_b-elim_lyase/Thr_aldolase"/>
</dbReference>
<dbReference type="PATRIC" id="fig|34073.19.peg.3104"/>
<evidence type="ECO:0000313" key="9">
    <source>
        <dbReference type="Proteomes" id="UP000035170"/>
    </source>
</evidence>
<dbReference type="Gene3D" id="3.40.640.10">
    <property type="entry name" value="Type I PLP-dependent aspartate aminotransferase-like (Major domain)"/>
    <property type="match status" value="1"/>
</dbReference>
<dbReference type="GO" id="GO:0006567">
    <property type="term" value="P:L-threonine catabolic process"/>
    <property type="evidence" value="ECO:0007669"/>
    <property type="project" value="TreeGrafter"/>
</dbReference>
<dbReference type="NCBIfam" id="NF041359">
    <property type="entry name" value="GntG_guanitoxin"/>
    <property type="match status" value="1"/>
</dbReference>
<dbReference type="PIRSF" id="PIRSF017617">
    <property type="entry name" value="Thr_aldolase"/>
    <property type="match status" value="1"/>
</dbReference>
<dbReference type="GO" id="GO:0008732">
    <property type="term" value="F:L-allo-threonine aldolase activity"/>
    <property type="evidence" value="ECO:0007669"/>
    <property type="project" value="UniProtKB-EC"/>
</dbReference>
<dbReference type="InterPro" id="IPR015424">
    <property type="entry name" value="PyrdxlP-dep_Trfase"/>
</dbReference>
<dbReference type="RefSeq" id="WP_047785126.1">
    <property type="nucleotide sequence ID" value="NZ_JZWI01000014.1"/>
</dbReference>
<dbReference type="Gene3D" id="3.90.1150.10">
    <property type="entry name" value="Aspartate Aminotransferase, domain 1"/>
    <property type="match status" value="1"/>
</dbReference>
<dbReference type="EC" id="4.1.2.49" evidence="8"/>
<proteinExistence type="inferred from homology"/>
<comment type="subunit">
    <text evidence="3">Homotetramer.</text>
</comment>
<organism evidence="8 9">
    <name type="scientific">Variovorax paradoxus</name>
    <dbReference type="NCBI Taxonomy" id="34073"/>
    <lineage>
        <taxon>Bacteria</taxon>
        <taxon>Pseudomonadati</taxon>
        <taxon>Pseudomonadota</taxon>
        <taxon>Betaproteobacteria</taxon>
        <taxon>Burkholderiales</taxon>
        <taxon>Comamonadaceae</taxon>
        <taxon>Variovorax</taxon>
    </lineage>
</organism>
<dbReference type="GO" id="GO:0006545">
    <property type="term" value="P:glycine biosynthetic process"/>
    <property type="evidence" value="ECO:0007669"/>
    <property type="project" value="TreeGrafter"/>
</dbReference>
<dbReference type="InterPro" id="IPR015422">
    <property type="entry name" value="PyrdxlP-dep_Trfase_small"/>
</dbReference>
<keyword evidence="9" id="KW-1185">Reference proteome</keyword>
<dbReference type="PANTHER" id="PTHR48097:SF9">
    <property type="entry name" value="L-THREONINE ALDOLASE"/>
    <property type="match status" value="1"/>
</dbReference>
<name>A0A0H2M1M9_VARPD</name>
<feature type="modified residue" description="N6-(pyridoxal phosphate)lysine" evidence="6">
    <location>
        <position position="218"/>
    </location>
</feature>